<dbReference type="EMBL" id="AY915863">
    <property type="protein sequence ID" value="AAX31084.1"/>
    <property type="molecule type" value="mRNA"/>
</dbReference>
<reference evidence="1" key="2">
    <citation type="journal article" date="2006" name="PLoS Pathog.">
        <title>New perspectives on host-parasite interplay by comparative transcriptomic and proteomic analyses of Schistosoma japonicum.</title>
        <authorList>
            <person name="Liu F."/>
            <person name="Lu J."/>
            <person name="Hu W."/>
            <person name="Wang S.Y."/>
            <person name="Cui S.J."/>
            <person name="Chi M."/>
            <person name="Yan Q."/>
            <person name="Wang X.R."/>
            <person name="Song H.D."/>
            <person name="Xu X.N."/>
            <person name="Wang J.J."/>
            <person name="Zhang X.L."/>
            <person name="Zhang X."/>
            <person name="Wang Z.Q."/>
            <person name="Xue C.L."/>
            <person name="Brindley P.J."/>
            <person name="McManus D.P."/>
            <person name="Yang P.Y."/>
            <person name="Feng Z."/>
            <person name="Chen Z."/>
            <person name="Han Z.G."/>
        </authorList>
    </citation>
    <scope>NUCLEOTIDE SEQUENCE</scope>
</reference>
<accession>Q5BQV2</accession>
<reference evidence="1" key="1">
    <citation type="submission" date="2005-01" db="EMBL/GenBank/DDBJ databases">
        <authorList>
            <person name="Han Z."/>
        </authorList>
    </citation>
    <scope>NUCLEOTIDE SEQUENCE</scope>
</reference>
<sequence>MSKTITHDFIYIVILSRTLNITCIIQNCIRIGSEPKCKCRQMNRNMFVKGIYYRIQPKESFFNHFRIISQFLRV</sequence>
<evidence type="ECO:0000313" key="1">
    <source>
        <dbReference type="EMBL" id="AAX31084.1"/>
    </source>
</evidence>
<organism evidence="1">
    <name type="scientific">Schistosoma japonicum</name>
    <name type="common">Blood fluke</name>
    <dbReference type="NCBI Taxonomy" id="6182"/>
    <lineage>
        <taxon>Eukaryota</taxon>
        <taxon>Metazoa</taxon>
        <taxon>Spiralia</taxon>
        <taxon>Lophotrochozoa</taxon>
        <taxon>Platyhelminthes</taxon>
        <taxon>Trematoda</taxon>
        <taxon>Digenea</taxon>
        <taxon>Strigeidida</taxon>
        <taxon>Schistosomatoidea</taxon>
        <taxon>Schistosomatidae</taxon>
        <taxon>Schistosoma</taxon>
    </lineage>
</organism>
<proteinExistence type="evidence at transcript level"/>
<dbReference type="AlphaFoldDB" id="Q5BQV2"/>
<name>Q5BQV2_SCHJA</name>
<protein>
    <submittedName>
        <fullName evidence="1">SJCHGC09797 protein</fullName>
    </submittedName>
</protein>